<sequence length="164" mass="19063">MKLVIVFLAIGLVKMQESNDFRSSSDDSRSSAEETDQNRLASPRRTNGRGQWMNRRDNGFRAWNNRQARNFGNSGFQSQTNARTIRRPRPGLRNTPMRGNNPRNSRPFVDSSFRRRQPPRPSPFNARSRFGSNRRVTPGGPLFRRIVTRQLSPPFRLVYRYVPV</sequence>
<evidence type="ECO:0000256" key="2">
    <source>
        <dbReference type="SAM" id="SignalP"/>
    </source>
</evidence>
<dbReference type="AlphaFoldDB" id="A0A8B6BI95"/>
<comment type="caution">
    <text evidence="3">The sequence shown here is derived from an EMBL/GenBank/DDBJ whole genome shotgun (WGS) entry which is preliminary data.</text>
</comment>
<feature type="compositionally biased region" description="Basic and acidic residues" evidence="1">
    <location>
        <begin position="19"/>
        <end position="32"/>
    </location>
</feature>
<keyword evidence="4" id="KW-1185">Reference proteome</keyword>
<evidence type="ECO:0000313" key="4">
    <source>
        <dbReference type="Proteomes" id="UP000596742"/>
    </source>
</evidence>
<feature type="signal peptide" evidence="2">
    <location>
        <begin position="1"/>
        <end position="15"/>
    </location>
</feature>
<organism evidence="3 4">
    <name type="scientific">Mytilus galloprovincialis</name>
    <name type="common">Mediterranean mussel</name>
    <dbReference type="NCBI Taxonomy" id="29158"/>
    <lineage>
        <taxon>Eukaryota</taxon>
        <taxon>Metazoa</taxon>
        <taxon>Spiralia</taxon>
        <taxon>Lophotrochozoa</taxon>
        <taxon>Mollusca</taxon>
        <taxon>Bivalvia</taxon>
        <taxon>Autobranchia</taxon>
        <taxon>Pteriomorphia</taxon>
        <taxon>Mytilida</taxon>
        <taxon>Mytiloidea</taxon>
        <taxon>Mytilidae</taxon>
        <taxon>Mytilinae</taxon>
        <taxon>Mytilus</taxon>
    </lineage>
</organism>
<gene>
    <name evidence="3" type="ORF">MGAL_10B060690</name>
</gene>
<dbReference type="Proteomes" id="UP000596742">
    <property type="component" value="Unassembled WGS sequence"/>
</dbReference>
<evidence type="ECO:0000313" key="3">
    <source>
        <dbReference type="EMBL" id="VDH90590.1"/>
    </source>
</evidence>
<protein>
    <submittedName>
        <fullName evidence="3">Uncharacterized protein</fullName>
    </submittedName>
</protein>
<accession>A0A8B6BI95</accession>
<feature type="chain" id="PRO_5032930588" evidence="2">
    <location>
        <begin position="16"/>
        <end position="164"/>
    </location>
</feature>
<dbReference type="EMBL" id="UYJE01000149">
    <property type="protein sequence ID" value="VDH90590.1"/>
    <property type="molecule type" value="Genomic_DNA"/>
</dbReference>
<feature type="compositionally biased region" description="Polar residues" evidence="1">
    <location>
        <begin position="38"/>
        <end position="49"/>
    </location>
</feature>
<name>A0A8B6BI95_MYTGA</name>
<proteinExistence type="predicted"/>
<keyword evidence="2" id="KW-0732">Signal</keyword>
<feature type="region of interest" description="Disordered" evidence="1">
    <location>
        <begin position="19"/>
        <end position="141"/>
    </location>
</feature>
<reference evidence="3" key="1">
    <citation type="submission" date="2018-11" db="EMBL/GenBank/DDBJ databases">
        <authorList>
            <person name="Alioto T."/>
            <person name="Alioto T."/>
        </authorList>
    </citation>
    <scope>NUCLEOTIDE SEQUENCE</scope>
</reference>
<feature type="compositionally biased region" description="Polar residues" evidence="1">
    <location>
        <begin position="64"/>
        <end position="83"/>
    </location>
</feature>
<evidence type="ECO:0000256" key="1">
    <source>
        <dbReference type="SAM" id="MobiDB-lite"/>
    </source>
</evidence>